<dbReference type="SUPFAM" id="SSF50129">
    <property type="entry name" value="GroES-like"/>
    <property type="match status" value="1"/>
</dbReference>
<dbReference type="PANTHER" id="PTHR43205">
    <property type="entry name" value="PROSTAGLANDIN REDUCTASE"/>
    <property type="match status" value="1"/>
</dbReference>
<name>A0ABC8C0T9_9ACTN</name>
<dbReference type="Pfam" id="PF00107">
    <property type="entry name" value="ADH_zinc_N"/>
    <property type="match status" value="1"/>
</dbReference>
<evidence type="ECO:0000259" key="2">
    <source>
        <dbReference type="SMART" id="SM00829"/>
    </source>
</evidence>
<dbReference type="KEGG" id="kab:B7C62_31140"/>
<dbReference type="PANTHER" id="PTHR43205:SF7">
    <property type="entry name" value="PROSTAGLANDIN REDUCTASE 1"/>
    <property type="match status" value="1"/>
</dbReference>
<dbReference type="GO" id="GO:0016491">
    <property type="term" value="F:oxidoreductase activity"/>
    <property type="evidence" value="ECO:0007669"/>
    <property type="project" value="UniProtKB-KW"/>
</dbReference>
<accession>A0ABC8C0T9</accession>
<reference evidence="3 4" key="1">
    <citation type="submission" date="2017-04" db="EMBL/GenBank/DDBJ databases">
        <title>The complete genome sequence of Streptomyces albolongus YIM 101047, the producer of novel bafilomycins and novel odoriferous sesquiterpenoids.</title>
        <authorList>
            <person name="Yin M."/>
            <person name="Jiang Y."/>
        </authorList>
    </citation>
    <scope>NUCLEOTIDE SEQUENCE [LARGE SCALE GENOMIC DNA]</scope>
    <source>
        <strain evidence="3 4">YIM 101047</strain>
    </source>
</reference>
<dbReference type="Gene3D" id="3.90.180.10">
    <property type="entry name" value="Medium-chain alcohol dehydrogenases, catalytic domain"/>
    <property type="match status" value="1"/>
</dbReference>
<evidence type="ECO:0000313" key="3">
    <source>
        <dbReference type="EMBL" id="ARF76238.1"/>
    </source>
</evidence>
<dbReference type="EMBL" id="CP020563">
    <property type="protein sequence ID" value="ARF76238.1"/>
    <property type="molecule type" value="Genomic_DNA"/>
</dbReference>
<evidence type="ECO:0000256" key="1">
    <source>
        <dbReference type="ARBA" id="ARBA00023002"/>
    </source>
</evidence>
<dbReference type="InterPro" id="IPR041694">
    <property type="entry name" value="ADH_N_2"/>
</dbReference>
<keyword evidence="1" id="KW-0560">Oxidoreductase</keyword>
<sequence length="344" mass="36331">MTTDASTPPVPQTAREVRLARHLDGAITPGHFEIAEVPVREPGPGEVLVRTDHVFVAAAYQDLMRPDCPLPVPPYQVGGRIGGGEVGTVVRSADPSLAVGDLVQMMAGWGEYTTAPAASFHRLDATLFPSSSYYLSQGPTAYYGMATLARAGEGDVVFVSGAAGGVGSLAGQIAKCRGAARVIGSAGSKEKVAYLVDELGYDAAFDYHDGPVVDQLRKLAPDGINVFFDNVGGEQFEAAVQVAAPHARFALCGALSGQIGGTGGHPRLDLMTAITRHLELRPYATYHTPEQVQAWTEHVARWLSEGRFVFPQTVVEGGIEQAPGALLDLLAGRHRGNITVRFSG</sequence>
<feature type="domain" description="Enoyl reductase (ER)" evidence="2">
    <location>
        <begin position="30"/>
        <end position="340"/>
    </location>
</feature>
<dbReference type="Gene3D" id="3.40.50.720">
    <property type="entry name" value="NAD(P)-binding Rossmann-like Domain"/>
    <property type="match status" value="1"/>
</dbReference>
<dbReference type="InterPro" id="IPR013149">
    <property type="entry name" value="ADH-like_C"/>
</dbReference>
<organism evidence="3 4">
    <name type="scientific">Kitasatospora albolonga</name>
    <dbReference type="NCBI Taxonomy" id="68173"/>
    <lineage>
        <taxon>Bacteria</taxon>
        <taxon>Bacillati</taxon>
        <taxon>Actinomycetota</taxon>
        <taxon>Actinomycetes</taxon>
        <taxon>Kitasatosporales</taxon>
        <taxon>Streptomycetaceae</taxon>
        <taxon>Kitasatospora</taxon>
    </lineage>
</organism>
<keyword evidence="4" id="KW-1185">Reference proteome</keyword>
<dbReference type="SMART" id="SM00829">
    <property type="entry name" value="PKS_ER"/>
    <property type="match status" value="1"/>
</dbReference>
<dbReference type="InterPro" id="IPR020843">
    <property type="entry name" value="ER"/>
</dbReference>
<proteinExistence type="predicted"/>
<dbReference type="InterPro" id="IPR045010">
    <property type="entry name" value="MDR_fam"/>
</dbReference>
<dbReference type="Proteomes" id="UP000192251">
    <property type="component" value="Chromosome"/>
</dbReference>
<dbReference type="InterPro" id="IPR011032">
    <property type="entry name" value="GroES-like_sf"/>
</dbReference>
<dbReference type="InterPro" id="IPR036291">
    <property type="entry name" value="NAD(P)-bd_dom_sf"/>
</dbReference>
<gene>
    <name evidence="3" type="ORF">B7C62_31140</name>
</gene>
<dbReference type="CDD" id="cd05288">
    <property type="entry name" value="PGDH"/>
    <property type="match status" value="1"/>
</dbReference>
<protein>
    <submittedName>
        <fullName evidence="3">NADP-dependent oxidoreductase</fullName>
    </submittedName>
</protein>
<evidence type="ECO:0000313" key="4">
    <source>
        <dbReference type="Proteomes" id="UP000192251"/>
    </source>
</evidence>
<dbReference type="AlphaFoldDB" id="A0ABC8C0T9"/>
<dbReference type="RefSeq" id="WP_084751561.1">
    <property type="nucleotide sequence ID" value="NZ_CP020563.1"/>
</dbReference>
<dbReference type="Pfam" id="PF16884">
    <property type="entry name" value="ADH_N_2"/>
    <property type="match status" value="1"/>
</dbReference>
<dbReference type="SUPFAM" id="SSF51735">
    <property type="entry name" value="NAD(P)-binding Rossmann-fold domains"/>
    <property type="match status" value="1"/>
</dbReference>